<evidence type="ECO:0000256" key="1">
    <source>
        <dbReference type="ARBA" id="ARBA00022737"/>
    </source>
</evidence>
<evidence type="ECO:0000313" key="2">
    <source>
        <dbReference type="EMBL" id="KXS11606.1"/>
    </source>
</evidence>
<dbReference type="AlphaFoldDB" id="A0A139A456"/>
<dbReference type="PANTHER" id="PTHR24111">
    <property type="entry name" value="LEUCINE-RICH REPEAT-CONTAINING PROTEIN 34"/>
    <property type="match status" value="1"/>
</dbReference>
<dbReference type="STRING" id="1344416.A0A139A456"/>
<dbReference type="InterPro" id="IPR001611">
    <property type="entry name" value="Leu-rich_rpt"/>
</dbReference>
<dbReference type="InterPro" id="IPR059179">
    <property type="entry name" value="MLKL-like_MCAfunc"/>
</dbReference>
<dbReference type="InterPro" id="IPR052201">
    <property type="entry name" value="LRR-containing_regulator"/>
</dbReference>
<accession>A0A139A456</accession>
<dbReference type="CDD" id="cd21037">
    <property type="entry name" value="MLKL_NTD"/>
    <property type="match status" value="1"/>
</dbReference>
<protein>
    <submittedName>
        <fullName evidence="2">RNI-like protein</fullName>
    </submittedName>
</protein>
<dbReference type="InterPro" id="IPR032675">
    <property type="entry name" value="LRR_dom_sf"/>
</dbReference>
<sequence>MMVAGSPTRVDEVLQRMKAAPEPSSIPELNSWVREVVAGQVIPALAAIVPFPGVSEVWNIGLMIYDAALSVSQNKAAAYSLAQRVGRLVIAMNERALSSTFVETRDHMKDDPAVKAPELQKMSNELKELFGKLKRVSKKERQKVLFDRFERYSGPVLAKLPDANLQILCKDFMKKLLAILDFVDEESKKSWTMQLMNSKACRATIDGFQNSLDADMQLLSFALVKSTADSTTDMKESLQSIQDALAYTKEQLDSDLKEDLEKIRSDTEEIKNNIGEMLKLQLSTLDKMDANHRETMKSMETNYKEMLRGLEDYHKEIRGQMDLPADIRLPEAIQRMRFEEFPDLKKWTFTSMDFKIACQGLKRFATVSILELEGKGINDEAIQGLVDALEQNNAWSLTRLYLADNKIGVSGARNLARALKFPKPDPITVLRLSYNPDIGDEGTEYIAAALEDDGCYLQNLSLAACNISDLGLKAMATALKTDESLRFLSLYDNPRISDEGTLALAEAILINKNLESLNLRSVDMSIHAVMKLAEAFVQDDELIKVDLQYNVLEKSQMEQ</sequence>
<dbReference type="OrthoDB" id="333024at2759"/>
<dbReference type="Pfam" id="PF13516">
    <property type="entry name" value="LRR_6"/>
    <property type="match status" value="3"/>
</dbReference>
<keyword evidence="3" id="KW-1185">Reference proteome</keyword>
<proteinExistence type="predicted"/>
<dbReference type="EMBL" id="KQ965799">
    <property type="protein sequence ID" value="KXS11606.1"/>
    <property type="molecule type" value="Genomic_DNA"/>
</dbReference>
<name>A0A139A456_GONPJ</name>
<dbReference type="PANTHER" id="PTHR24111:SF0">
    <property type="entry name" value="LEUCINE-RICH REPEAT-CONTAINING PROTEIN"/>
    <property type="match status" value="1"/>
</dbReference>
<organism evidence="2 3">
    <name type="scientific">Gonapodya prolifera (strain JEL478)</name>
    <name type="common">Monoblepharis prolifera</name>
    <dbReference type="NCBI Taxonomy" id="1344416"/>
    <lineage>
        <taxon>Eukaryota</taxon>
        <taxon>Fungi</taxon>
        <taxon>Fungi incertae sedis</taxon>
        <taxon>Chytridiomycota</taxon>
        <taxon>Chytridiomycota incertae sedis</taxon>
        <taxon>Monoblepharidomycetes</taxon>
        <taxon>Monoblepharidales</taxon>
        <taxon>Gonapodyaceae</taxon>
        <taxon>Gonapodya</taxon>
    </lineage>
</organism>
<dbReference type="SUPFAM" id="SSF52047">
    <property type="entry name" value="RNI-like"/>
    <property type="match status" value="1"/>
</dbReference>
<dbReference type="Gene3D" id="3.80.10.10">
    <property type="entry name" value="Ribonuclease Inhibitor"/>
    <property type="match status" value="1"/>
</dbReference>
<evidence type="ECO:0000313" key="3">
    <source>
        <dbReference type="Proteomes" id="UP000070544"/>
    </source>
</evidence>
<dbReference type="Proteomes" id="UP000070544">
    <property type="component" value="Unassembled WGS sequence"/>
</dbReference>
<keyword evidence="1" id="KW-0677">Repeat</keyword>
<dbReference type="SMART" id="SM00368">
    <property type="entry name" value="LRR_RI"/>
    <property type="match status" value="6"/>
</dbReference>
<dbReference type="SUPFAM" id="SSF58113">
    <property type="entry name" value="Apolipoprotein A-I"/>
    <property type="match status" value="1"/>
</dbReference>
<reference evidence="2 3" key="1">
    <citation type="journal article" date="2015" name="Genome Biol. Evol.">
        <title>Phylogenomic analyses indicate that early fungi evolved digesting cell walls of algal ancestors of land plants.</title>
        <authorList>
            <person name="Chang Y."/>
            <person name="Wang S."/>
            <person name="Sekimoto S."/>
            <person name="Aerts A.L."/>
            <person name="Choi C."/>
            <person name="Clum A."/>
            <person name="LaButti K.M."/>
            <person name="Lindquist E.A."/>
            <person name="Yee Ngan C."/>
            <person name="Ohm R.A."/>
            <person name="Salamov A.A."/>
            <person name="Grigoriev I.V."/>
            <person name="Spatafora J.W."/>
            <person name="Berbee M.L."/>
        </authorList>
    </citation>
    <scope>NUCLEOTIDE SEQUENCE [LARGE SCALE GENOMIC DNA]</scope>
    <source>
        <strain evidence="2 3">JEL478</strain>
    </source>
</reference>
<gene>
    <name evidence="2" type="ORF">M427DRAFT_424829</name>
</gene>